<gene>
    <name evidence="9" type="primary">epsF</name>
    <name evidence="9" type="ORF">PQR62_05270</name>
</gene>
<evidence type="ECO:0000256" key="2">
    <source>
        <dbReference type="ARBA" id="ARBA00022475"/>
    </source>
</evidence>
<keyword evidence="3 6" id="KW-0812">Transmembrane</keyword>
<evidence type="ECO:0000313" key="9">
    <source>
        <dbReference type="EMBL" id="MFL9923660.1"/>
    </source>
</evidence>
<protein>
    <submittedName>
        <fullName evidence="9">Chain length determinant protein EpsF</fullName>
    </submittedName>
</protein>
<name>A0ABW9A717_9BURK</name>
<dbReference type="EMBL" id="JAQQFM010000002">
    <property type="protein sequence ID" value="MFL9923660.1"/>
    <property type="molecule type" value="Genomic_DNA"/>
</dbReference>
<dbReference type="NCBIfam" id="TIGR03017">
    <property type="entry name" value="EpsF"/>
    <property type="match status" value="1"/>
</dbReference>
<evidence type="ECO:0000256" key="3">
    <source>
        <dbReference type="ARBA" id="ARBA00022692"/>
    </source>
</evidence>
<reference evidence="9 10" key="1">
    <citation type="journal article" date="2024" name="Chem. Sci.">
        <title>Discovery of megapolipeptins by genome mining of a Burkholderiales bacteria collection.</title>
        <authorList>
            <person name="Paulo B.S."/>
            <person name="Recchia M.J.J."/>
            <person name="Lee S."/>
            <person name="Fergusson C.H."/>
            <person name="Romanowski S.B."/>
            <person name="Hernandez A."/>
            <person name="Krull N."/>
            <person name="Liu D.Y."/>
            <person name="Cavanagh H."/>
            <person name="Bos A."/>
            <person name="Gray C.A."/>
            <person name="Murphy B.T."/>
            <person name="Linington R.G."/>
            <person name="Eustaquio A.S."/>
        </authorList>
    </citation>
    <scope>NUCLEOTIDE SEQUENCE [LARGE SCALE GENOMIC DNA]</scope>
    <source>
        <strain evidence="9 10">RL21-008-BIB-A</strain>
    </source>
</reference>
<dbReference type="Proteomes" id="UP001629246">
    <property type="component" value="Unassembled WGS sequence"/>
</dbReference>
<dbReference type="PANTHER" id="PTHR32309">
    <property type="entry name" value="TYROSINE-PROTEIN KINASE"/>
    <property type="match status" value="1"/>
</dbReference>
<evidence type="ECO:0000256" key="4">
    <source>
        <dbReference type="ARBA" id="ARBA00022989"/>
    </source>
</evidence>
<dbReference type="InterPro" id="IPR032807">
    <property type="entry name" value="GNVR"/>
</dbReference>
<dbReference type="InterPro" id="IPR003856">
    <property type="entry name" value="LPS_length_determ_N"/>
</dbReference>
<feature type="domain" description="Tyrosine-protein kinase G-rich" evidence="8">
    <location>
        <begin position="348"/>
        <end position="419"/>
    </location>
</feature>
<evidence type="ECO:0000256" key="6">
    <source>
        <dbReference type="SAM" id="Phobius"/>
    </source>
</evidence>
<keyword evidence="2" id="KW-1003">Cell membrane</keyword>
<evidence type="ECO:0000256" key="5">
    <source>
        <dbReference type="ARBA" id="ARBA00023136"/>
    </source>
</evidence>
<feature type="domain" description="Polysaccharide chain length determinant N-terminal" evidence="7">
    <location>
        <begin position="2"/>
        <end position="89"/>
    </location>
</feature>
<dbReference type="InterPro" id="IPR050445">
    <property type="entry name" value="Bact_polysacc_biosynth/exp"/>
</dbReference>
<evidence type="ECO:0000313" key="10">
    <source>
        <dbReference type="Proteomes" id="UP001629246"/>
    </source>
</evidence>
<comment type="subcellular location">
    <subcellularLocation>
        <location evidence="1">Cell membrane</location>
        <topology evidence="1">Multi-pass membrane protein</topology>
    </subcellularLocation>
</comment>
<keyword evidence="4 6" id="KW-1133">Transmembrane helix</keyword>
<sequence>MNLSQLLLILRAHFKIIMLIFGVTVIATLVVSLILPKQYRATASVVLNYKATDPVTGMMVTAQALPGYMPTQVDIINSRSVGLKVIDSLKLADDPAVKASFAENNNGATDIRNWLADILLNNLDAVASRDSSVIDITFKGQDPQFVATMANAFADAYQQVSMQLKLDPTRKASVYFNDQIKVLRDNYEQAQSKLSKYQQEHGITNLDNRTDVENNRLNDLSTQLVMAQGALSEALSRRNQSAGKGALESPDVNSNPLIQNLKANLAASEARFEQASKRLGSNHPDYLNAKAEVDGIRAQLNAAVTSTSASVSTNATILAKREAEIKAEFDAQKVKVLDLNRSRDELSVLSRDLDSAQRAYELTAQRFTQTNLEGQSNQSDISILAIAVPPTSPARPRILINVILSIFVGGVLGIAAALALELLNRRVRSEEDLVEGLGIQVLGTIVRPNTKGNKGNRFGFKRGSRPAQA</sequence>
<keyword evidence="5 6" id="KW-0472">Membrane</keyword>
<dbReference type="PANTHER" id="PTHR32309:SF13">
    <property type="entry name" value="FERRIC ENTEROBACTIN TRANSPORT PROTEIN FEPE"/>
    <property type="match status" value="1"/>
</dbReference>
<dbReference type="InterPro" id="IPR017468">
    <property type="entry name" value="Chain_len_reg_EpsF"/>
</dbReference>
<accession>A0ABW9A717</accession>
<dbReference type="Pfam" id="PF13807">
    <property type="entry name" value="GNVR"/>
    <property type="match status" value="1"/>
</dbReference>
<dbReference type="RefSeq" id="WP_408155509.1">
    <property type="nucleotide sequence ID" value="NZ_JAQQFM010000002.1"/>
</dbReference>
<evidence type="ECO:0000259" key="7">
    <source>
        <dbReference type="Pfam" id="PF02706"/>
    </source>
</evidence>
<dbReference type="Pfam" id="PF02706">
    <property type="entry name" value="Wzz"/>
    <property type="match status" value="1"/>
</dbReference>
<feature type="transmembrane region" description="Helical" evidence="6">
    <location>
        <begin position="12"/>
        <end position="35"/>
    </location>
</feature>
<evidence type="ECO:0000256" key="1">
    <source>
        <dbReference type="ARBA" id="ARBA00004651"/>
    </source>
</evidence>
<comment type="caution">
    <text evidence="9">The sequence shown here is derived from an EMBL/GenBank/DDBJ whole genome shotgun (WGS) entry which is preliminary data.</text>
</comment>
<keyword evidence="10" id="KW-1185">Reference proteome</keyword>
<organism evidence="9 10">
    <name type="scientific">Herbaspirillum lusitanum</name>
    <dbReference type="NCBI Taxonomy" id="213312"/>
    <lineage>
        <taxon>Bacteria</taxon>
        <taxon>Pseudomonadati</taxon>
        <taxon>Pseudomonadota</taxon>
        <taxon>Betaproteobacteria</taxon>
        <taxon>Burkholderiales</taxon>
        <taxon>Oxalobacteraceae</taxon>
        <taxon>Herbaspirillum</taxon>
    </lineage>
</organism>
<evidence type="ECO:0000259" key="8">
    <source>
        <dbReference type="Pfam" id="PF13807"/>
    </source>
</evidence>
<feature type="transmembrane region" description="Helical" evidence="6">
    <location>
        <begin position="398"/>
        <end position="420"/>
    </location>
</feature>
<proteinExistence type="predicted"/>